<reference evidence="1 2" key="1">
    <citation type="journal article" date="2013" name="Genome Biol.">
        <title>The genome sequence of the most widely cultivated cacao type and its use to identify candidate genes regulating pod color.</title>
        <authorList>
            <person name="Motamayor J.C."/>
            <person name="Mockaitis K."/>
            <person name="Schmutz J."/>
            <person name="Haiminen N."/>
            <person name="Iii D.L."/>
            <person name="Cornejo O."/>
            <person name="Findley S.D."/>
            <person name="Zheng P."/>
            <person name="Utro F."/>
            <person name="Royaert S."/>
            <person name="Saski C."/>
            <person name="Jenkins J."/>
            <person name="Podicheti R."/>
            <person name="Zhao M."/>
            <person name="Scheffler B.E."/>
            <person name="Stack J.C."/>
            <person name="Feltus F.A."/>
            <person name="Mustiga G.M."/>
            <person name="Amores F."/>
            <person name="Phillips W."/>
            <person name="Marelli J.P."/>
            <person name="May G.D."/>
            <person name="Shapiro H."/>
            <person name="Ma J."/>
            <person name="Bustamante C.D."/>
            <person name="Schnell R.J."/>
            <person name="Main D."/>
            <person name="Gilbert D."/>
            <person name="Parida L."/>
            <person name="Kuhn D.N."/>
        </authorList>
    </citation>
    <scope>NUCLEOTIDE SEQUENCE [LARGE SCALE GENOMIC DNA]</scope>
    <source>
        <strain evidence="2">cv. Matina 1-6</strain>
    </source>
</reference>
<dbReference type="Proteomes" id="UP000026915">
    <property type="component" value="Chromosome 10"/>
</dbReference>
<sequence length="32" mass="3549">GRRGVKIMKLLDLYMPPLSGNGSNRSSCYSTF</sequence>
<dbReference type="AlphaFoldDB" id="A0A061FUP1"/>
<dbReference type="Gramene" id="EOY18534">
    <property type="protein sequence ID" value="EOY18534"/>
    <property type="gene ID" value="TCM_043071"/>
</dbReference>
<accession>A0A061FUP1</accession>
<keyword evidence="2" id="KW-1185">Reference proteome</keyword>
<name>A0A061FUP1_THECC</name>
<organism evidence="1 2">
    <name type="scientific">Theobroma cacao</name>
    <name type="common">Cacao</name>
    <name type="synonym">Cocoa</name>
    <dbReference type="NCBI Taxonomy" id="3641"/>
    <lineage>
        <taxon>Eukaryota</taxon>
        <taxon>Viridiplantae</taxon>
        <taxon>Streptophyta</taxon>
        <taxon>Embryophyta</taxon>
        <taxon>Tracheophyta</taxon>
        <taxon>Spermatophyta</taxon>
        <taxon>Magnoliopsida</taxon>
        <taxon>eudicotyledons</taxon>
        <taxon>Gunneridae</taxon>
        <taxon>Pentapetalae</taxon>
        <taxon>rosids</taxon>
        <taxon>malvids</taxon>
        <taxon>Malvales</taxon>
        <taxon>Malvaceae</taxon>
        <taxon>Byttnerioideae</taxon>
        <taxon>Theobroma</taxon>
    </lineage>
</organism>
<protein>
    <submittedName>
        <fullName evidence="1">Uncharacterized protein isoform 2</fullName>
    </submittedName>
</protein>
<gene>
    <name evidence="1" type="ORF">TCM_043071</name>
</gene>
<evidence type="ECO:0000313" key="2">
    <source>
        <dbReference type="Proteomes" id="UP000026915"/>
    </source>
</evidence>
<evidence type="ECO:0000313" key="1">
    <source>
        <dbReference type="EMBL" id="EOY18534.1"/>
    </source>
</evidence>
<dbReference type="InParanoid" id="A0A061FUP1"/>
<dbReference type="HOGENOM" id="CLU_3394363_0_0_1"/>
<proteinExistence type="predicted"/>
<dbReference type="EMBL" id="CM001888">
    <property type="protein sequence ID" value="EOY18534.1"/>
    <property type="molecule type" value="Genomic_DNA"/>
</dbReference>
<feature type="non-terminal residue" evidence="1">
    <location>
        <position position="1"/>
    </location>
</feature>